<feature type="region of interest" description="Disordered" evidence="1">
    <location>
        <begin position="104"/>
        <end position="182"/>
    </location>
</feature>
<feature type="compositionally biased region" description="Polar residues" evidence="1">
    <location>
        <begin position="299"/>
        <end position="316"/>
    </location>
</feature>
<feature type="compositionally biased region" description="Acidic residues" evidence="1">
    <location>
        <begin position="341"/>
        <end position="365"/>
    </location>
</feature>
<feature type="compositionally biased region" description="Basic and acidic residues" evidence="1">
    <location>
        <begin position="41"/>
        <end position="70"/>
    </location>
</feature>
<protein>
    <submittedName>
        <fullName evidence="2">Uncharacterized protein</fullName>
    </submittedName>
</protein>
<sequence>MIQLTSLLMRGSRLEPGLKKNPPAAKDSSTDGLPNPVPTPKGKDAAQKQENFKPQFARKESVAGKKGGKDDDSDDPIAKSLALRIKAGGISEVISQAEAKKLGLIKTTVTAPADKNGTKPTSNATTDKKAPGTTAPANGTTEEKKQGTAVKDNKISKPAPAIQKGTGFGGDKKKGAADEADPIEESLKLRIKAGGLTEVVPLDKKAAAAQATKKDAPKTAEKKEEKKEAPKTTAPATQTKVQSPTTNTTATTDKTKNSVDDAKRRQSVGTASTLTNVPKVMKGKKKNEDSEKKDDENEATVSTHQNAQGEDQINSQADDDTKQSLNGEATGDVENNHTENNAEEEVEAQEEEQPKEEQQEQEEDPYERQEQVDEQVQEQEEEQQVAEQQEAEQNGHNQAEEVDLEQVLSHVLELQSLLDQTKPSNVGLEDLKLKGAEIVKSLRDQLLAAVQDSETQAKASGADGEKQVDPSAFQTSKNTNTCCIEFLQENDVETASWIDEADGHDKLKKILKVFFSLISTYNSESWCSFPTILNDDLFYAGAKQALLTDAVTLSPFFTNCLKNLDLSNENLLKVSLLLSHFDDLKEDLDPAQSVDDENQAELNMTFFLYVIKDILEYFGMYPTTSAGRQQQHALTRAKLFKTKSDYLTRVLAQLE</sequence>
<feature type="compositionally biased region" description="Basic and acidic residues" evidence="1">
    <location>
        <begin position="206"/>
        <end position="230"/>
    </location>
</feature>
<feature type="compositionally biased region" description="Basic and acidic residues" evidence="1">
    <location>
        <begin position="286"/>
        <end position="295"/>
    </location>
</feature>
<accession>A0A077ZP63</accession>
<gene>
    <name evidence="2" type="primary">Contig7553.g8065</name>
    <name evidence="2" type="ORF">STYLEM_190</name>
</gene>
<feature type="region of interest" description="Disordered" evidence="1">
    <location>
        <begin position="206"/>
        <end position="397"/>
    </location>
</feature>
<evidence type="ECO:0000313" key="2">
    <source>
        <dbReference type="EMBL" id="CDW71249.1"/>
    </source>
</evidence>
<feature type="compositionally biased region" description="Low complexity" evidence="1">
    <location>
        <begin position="231"/>
        <end position="252"/>
    </location>
</feature>
<feature type="compositionally biased region" description="Basic and acidic residues" evidence="1">
    <location>
        <begin position="253"/>
        <end position="264"/>
    </location>
</feature>
<name>A0A077ZP63_STYLE</name>
<evidence type="ECO:0000256" key="1">
    <source>
        <dbReference type="SAM" id="MobiDB-lite"/>
    </source>
</evidence>
<feature type="compositionally biased region" description="Low complexity" evidence="1">
    <location>
        <begin position="131"/>
        <end position="140"/>
    </location>
</feature>
<dbReference type="OrthoDB" id="10674565at2759"/>
<feature type="compositionally biased region" description="Acidic residues" evidence="1">
    <location>
        <begin position="372"/>
        <end position="384"/>
    </location>
</feature>
<proteinExistence type="predicted"/>
<feature type="compositionally biased region" description="Basic and acidic residues" evidence="1">
    <location>
        <begin position="141"/>
        <end position="155"/>
    </location>
</feature>
<organism evidence="2 3">
    <name type="scientific">Stylonychia lemnae</name>
    <name type="common">Ciliate</name>
    <dbReference type="NCBI Taxonomy" id="5949"/>
    <lineage>
        <taxon>Eukaryota</taxon>
        <taxon>Sar</taxon>
        <taxon>Alveolata</taxon>
        <taxon>Ciliophora</taxon>
        <taxon>Intramacronucleata</taxon>
        <taxon>Spirotrichea</taxon>
        <taxon>Stichotrichia</taxon>
        <taxon>Sporadotrichida</taxon>
        <taxon>Oxytrichidae</taxon>
        <taxon>Stylonychinae</taxon>
        <taxon>Stylonychia</taxon>
    </lineage>
</organism>
<evidence type="ECO:0000313" key="3">
    <source>
        <dbReference type="Proteomes" id="UP000039865"/>
    </source>
</evidence>
<feature type="region of interest" description="Disordered" evidence="1">
    <location>
        <begin position="1"/>
        <end position="76"/>
    </location>
</feature>
<feature type="compositionally biased region" description="Polar residues" evidence="1">
    <location>
        <begin position="267"/>
        <end position="276"/>
    </location>
</feature>
<dbReference type="AlphaFoldDB" id="A0A077ZP63"/>
<dbReference type="EMBL" id="CCKQ01000186">
    <property type="protein sequence ID" value="CDW71249.1"/>
    <property type="molecule type" value="Genomic_DNA"/>
</dbReference>
<reference evidence="2 3" key="1">
    <citation type="submission" date="2014-06" db="EMBL/GenBank/DDBJ databases">
        <authorList>
            <person name="Swart Estienne"/>
        </authorList>
    </citation>
    <scope>NUCLEOTIDE SEQUENCE [LARGE SCALE GENOMIC DNA]</scope>
    <source>
        <strain evidence="2 3">130c</strain>
    </source>
</reference>
<dbReference type="Proteomes" id="UP000039865">
    <property type="component" value="Unassembled WGS sequence"/>
</dbReference>
<dbReference type="InParanoid" id="A0A077ZP63"/>
<keyword evidence="3" id="KW-1185">Reference proteome</keyword>